<evidence type="ECO:0000313" key="9">
    <source>
        <dbReference type="EMBL" id="SFM39161.1"/>
    </source>
</evidence>
<dbReference type="EMBL" id="FOUF01000015">
    <property type="protein sequence ID" value="SFM39161.1"/>
    <property type="molecule type" value="Genomic_DNA"/>
</dbReference>
<comment type="similarity">
    <text evidence="2">Belongs to the UPF0073 (Hly-III) family.</text>
</comment>
<dbReference type="AlphaFoldDB" id="A0A1I4QGD9"/>
<evidence type="ECO:0000256" key="7">
    <source>
        <dbReference type="PIRSR" id="PIRSR604254-1"/>
    </source>
</evidence>
<accession>A0A1I4QGD9</accession>
<feature type="transmembrane region" description="Helical" evidence="8">
    <location>
        <begin position="144"/>
        <end position="161"/>
    </location>
</feature>
<feature type="transmembrane region" description="Helical" evidence="8">
    <location>
        <begin position="110"/>
        <end position="132"/>
    </location>
</feature>
<feature type="binding site" evidence="7">
    <location>
        <position position="72"/>
    </location>
    <ligand>
        <name>Zn(2+)</name>
        <dbReference type="ChEBI" id="CHEBI:29105"/>
    </ligand>
</feature>
<keyword evidence="4 8" id="KW-0812">Transmembrane</keyword>
<evidence type="ECO:0000256" key="5">
    <source>
        <dbReference type="ARBA" id="ARBA00022989"/>
    </source>
</evidence>
<keyword evidence="5 8" id="KW-1133">Transmembrane helix</keyword>
<feature type="transmembrane region" description="Helical" evidence="8">
    <location>
        <begin position="198"/>
        <end position="218"/>
    </location>
</feature>
<dbReference type="STRING" id="52442.SAMN05421880_11515"/>
<organism evidence="9 10">
    <name type="scientific">Nitrosomonas nitrosa</name>
    <dbReference type="NCBI Taxonomy" id="52442"/>
    <lineage>
        <taxon>Bacteria</taxon>
        <taxon>Pseudomonadati</taxon>
        <taxon>Pseudomonadota</taxon>
        <taxon>Betaproteobacteria</taxon>
        <taxon>Nitrosomonadales</taxon>
        <taxon>Nitrosomonadaceae</taxon>
        <taxon>Nitrosomonas</taxon>
    </lineage>
</organism>
<protein>
    <submittedName>
        <fullName evidence="9">Hemolysin III</fullName>
    </submittedName>
</protein>
<feature type="transmembrane region" description="Helical" evidence="8">
    <location>
        <begin position="49"/>
        <end position="73"/>
    </location>
</feature>
<feature type="transmembrane region" description="Helical" evidence="8">
    <location>
        <begin position="85"/>
        <end position="104"/>
    </location>
</feature>
<evidence type="ECO:0000313" key="10">
    <source>
        <dbReference type="Proteomes" id="UP000199561"/>
    </source>
</evidence>
<keyword evidence="7" id="KW-0479">Metal-binding</keyword>
<keyword evidence="3" id="KW-1003">Cell membrane</keyword>
<keyword evidence="7" id="KW-0862">Zinc</keyword>
<feature type="transmembrane region" description="Helical" evidence="8">
    <location>
        <begin position="167"/>
        <end position="186"/>
    </location>
</feature>
<dbReference type="Proteomes" id="UP000199561">
    <property type="component" value="Unassembled WGS sequence"/>
</dbReference>
<comment type="subcellular location">
    <subcellularLocation>
        <location evidence="1">Cell membrane</location>
        <topology evidence="1">Multi-pass membrane protein</topology>
    </subcellularLocation>
</comment>
<sequence length="219" mass="23901">MTIVHAVPEREQSQGEEIANSISHGIGLVAALVATPFLIMHAVQHGDTGFIVGASLFAATMVMLYLASTLYHALPQGKAKSVFKIIEHSAIFLLIAGTYTPFTLGVLHGAWGWTLLGIVWSLAAIGVVLKAFDKMHNPILSTSLYLLMGWLILIAIYPLYTRIPASGLLWLVAGGVAYTIGIFFFATDSRTRYGHFIWHLFVMAGTTCHYFAVLWYAAS</sequence>
<dbReference type="PANTHER" id="PTHR20855">
    <property type="entry name" value="ADIPOR/PROGESTIN RECEPTOR-RELATED"/>
    <property type="match status" value="1"/>
</dbReference>
<keyword evidence="10" id="KW-1185">Reference proteome</keyword>
<dbReference type="GO" id="GO:0046872">
    <property type="term" value="F:metal ion binding"/>
    <property type="evidence" value="ECO:0007669"/>
    <property type="project" value="UniProtKB-KW"/>
</dbReference>
<evidence type="ECO:0000256" key="2">
    <source>
        <dbReference type="ARBA" id="ARBA00008488"/>
    </source>
</evidence>
<evidence type="ECO:0000256" key="3">
    <source>
        <dbReference type="ARBA" id="ARBA00022475"/>
    </source>
</evidence>
<dbReference type="GO" id="GO:0140911">
    <property type="term" value="F:pore-forming activity"/>
    <property type="evidence" value="ECO:0007669"/>
    <property type="project" value="InterPro"/>
</dbReference>
<dbReference type="RefSeq" id="WP_090668989.1">
    <property type="nucleotide sequence ID" value="NZ_FOUF01000015.1"/>
</dbReference>
<reference evidence="9 10" key="1">
    <citation type="submission" date="2016-10" db="EMBL/GenBank/DDBJ databases">
        <authorList>
            <person name="de Groot N.N."/>
        </authorList>
    </citation>
    <scope>NUCLEOTIDE SEQUENCE [LARGE SCALE GENOMIC DNA]</scope>
    <source>
        <strain evidence="9 10">Nm146</strain>
    </source>
</reference>
<evidence type="ECO:0000256" key="4">
    <source>
        <dbReference type="ARBA" id="ARBA00022692"/>
    </source>
</evidence>
<dbReference type="GO" id="GO:0005886">
    <property type="term" value="C:plasma membrane"/>
    <property type="evidence" value="ECO:0007669"/>
    <property type="project" value="UniProtKB-SubCell"/>
</dbReference>
<name>A0A1I4QGD9_9PROT</name>
<feature type="transmembrane region" description="Helical" evidence="8">
    <location>
        <begin position="21"/>
        <end position="43"/>
    </location>
</feature>
<gene>
    <name evidence="9" type="ORF">SAMN05421880_11515</name>
</gene>
<dbReference type="NCBIfam" id="TIGR01065">
    <property type="entry name" value="hlyIII"/>
    <property type="match status" value="1"/>
</dbReference>
<feature type="binding site" evidence="7">
    <location>
        <position position="199"/>
    </location>
    <ligand>
        <name>Zn(2+)</name>
        <dbReference type="ChEBI" id="CHEBI:29105"/>
    </ligand>
</feature>
<dbReference type="Pfam" id="PF03006">
    <property type="entry name" value="HlyIII"/>
    <property type="match status" value="1"/>
</dbReference>
<dbReference type="InterPro" id="IPR005744">
    <property type="entry name" value="Hy-lIII"/>
</dbReference>
<dbReference type="InterPro" id="IPR004254">
    <property type="entry name" value="AdipoR/HlyIII-related"/>
</dbReference>
<keyword evidence="6 8" id="KW-0472">Membrane</keyword>
<evidence type="ECO:0000256" key="8">
    <source>
        <dbReference type="SAM" id="Phobius"/>
    </source>
</evidence>
<feature type="binding site" evidence="7">
    <location>
        <position position="195"/>
    </location>
    <ligand>
        <name>Zn(2+)</name>
        <dbReference type="ChEBI" id="CHEBI:29105"/>
    </ligand>
</feature>
<proteinExistence type="inferred from homology"/>
<evidence type="ECO:0000256" key="1">
    <source>
        <dbReference type="ARBA" id="ARBA00004651"/>
    </source>
</evidence>
<dbReference type="PANTHER" id="PTHR20855:SF3">
    <property type="entry name" value="LD03007P"/>
    <property type="match status" value="1"/>
</dbReference>
<evidence type="ECO:0000256" key="6">
    <source>
        <dbReference type="ARBA" id="ARBA00023136"/>
    </source>
</evidence>